<dbReference type="OrthoDB" id="5487706at2"/>
<dbReference type="Gene3D" id="3.40.630.30">
    <property type="match status" value="1"/>
</dbReference>
<name>A0A1W6ZXQ1_9HYPH</name>
<dbReference type="RefSeq" id="WP_086090476.1">
    <property type="nucleotide sequence ID" value="NZ_CP021112.1"/>
</dbReference>
<organism evidence="1 2">
    <name type="scientific">Pseudorhodoplanes sinuspersici</name>
    <dbReference type="NCBI Taxonomy" id="1235591"/>
    <lineage>
        <taxon>Bacteria</taxon>
        <taxon>Pseudomonadati</taxon>
        <taxon>Pseudomonadota</taxon>
        <taxon>Alphaproteobacteria</taxon>
        <taxon>Hyphomicrobiales</taxon>
        <taxon>Pseudorhodoplanes</taxon>
    </lineage>
</organism>
<dbReference type="STRING" id="1235591.CAK95_25525"/>
<dbReference type="Pfam" id="PF13480">
    <property type="entry name" value="Acetyltransf_6"/>
    <property type="match status" value="1"/>
</dbReference>
<evidence type="ECO:0000313" key="1">
    <source>
        <dbReference type="EMBL" id="ARQ02083.1"/>
    </source>
</evidence>
<dbReference type="InterPro" id="IPR038740">
    <property type="entry name" value="BioF2-like_GNAT_dom"/>
</dbReference>
<dbReference type="AlphaFoldDB" id="A0A1W6ZXQ1"/>
<dbReference type="SUPFAM" id="SSF55729">
    <property type="entry name" value="Acyl-CoA N-acyltransferases (Nat)"/>
    <property type="match status" value="1"/>
</dbReference>
<accession>A0A1W6ZXQ1</accession>
<sequence length="417" mass="48390">MKDVLRKHAARTERRQARSIDIANRAELRTSKHWQKAFAHTRKDKRYYEIVQDTIMPDFDFRYFILRDDDGKVCAVQPFFLLDQDLLEGSSRILRSSAELIRGMWPSFLKMRTLMLGCAAGEAHLDRSNGHASADAALIAQNITHHAKAMGAKLIVLKEFPARYRHDLEFFIDHGFARIPSLPMAELKLDYKDFEDYLRRGLSARMRSDLRRKYRAADAGPPISMTVLRDVSDIIDEIYPLYLQVYNRSNRHFEKLTKDYFRALGARMPDKSRFFVWRSEGRIVAFSLTMAHGDHICNEYLGLDDDVAMERHLYFVAFRDVMSWAIANGYKRCLSTGLSYGPKLHLGFDLYPIDLYVRHVSDHLNGLFKRVLPFLEPTRAEPLLKRFRNYDALWAGQSSLGEGRAHDHRSAKATAHR</sequence>
<gene>
    <name evidence="1" type="ORF">CAK95_25525</name>
</gene>
<dbReference type="KEGG" id="psin:CAK95_25525"/>
<keyword evidence="2" id="KW-1185">Reference proteome</keyword>
<proteinExistence type="predicted"/>
<reference evidence="1 2" key="1">
    <citation type="submission" date="2017-05" db="EMBL/GenBank/DDBJ databases">
        <title>Full genome sequence of Pseudorhodoplanes sinuspersici.</title>
        <authorList>
            <person name="Dastgheib S.M.M."/>
            <person name="Shavandi M."/>
            <person name="Tirandaz H."/>
        </authorList>
    </citation>
    <scope>NUCLEOTIDE SEQUENCE [LARGE SCALE GENOMIC DNA]</scope>
    <source>
        <strain evidence="1 2">RIPI110</strain>
    </source>
</reference>
<dbReference type="Proteomes" id="UP000194137">
    <property type="component" value="Chromosome"/>
</dbReference>
<dbReference type="EMBL" id="CP021112">
    <property type="protein sequence ID" value="ARQ02083.1"/>
    <property type="molecule type" value="Genomic_DNA"/>
</dbReference>
<evidence type="ECO:0000313" key="2">
    <source>
        <dbReference type="Proteomes" id="UP000194137"/>
    </source>
</evidence>
<protein>
    <submittedName>
        <fullName evidence="1">Uncharacterized protein</fullName>
    </submittedName>
</protein>
<dbReference type="InterPro" id="IPR016181">
    <property type="entry name" value="Acyl_CoA_acyltransferase"/>
</dbReference>